<gene>
    <name evidence="13" type="ORF">I5907_06935</name>
</gene>
<feature type="transmembrane region" description="Helical" evidence="12">
    <location>
        <begin position="120"/>
        <end position="143"/>
    </location>
</feature>
<dbReference type="GO" id="GO:0016653">
    <property type="term" value="F:oxidoreductase activity, acting on NAD(P)H, heme protein as acceptor"/>
    <property type="evidence" value="ECO:0007669"/>
    <property type="project" value="TreeGrafter"/>
</dbReference>
<protein>
    <submittedName>
        <fullName evidence="13">COX15/CtaA family protein</fullName>
    </submittedName>
</protein>
<dbReference type="Pfam" id="PF02628">
    <property type="entry name" value="COX15-CtaA"/>
    <property type="match status" value="1"/>
</dbReference>
<comment type="caution">
    <text evidence="13">The sequence shown here is derived from an EMBL/GenBank/DDBJ whole genome shotgun (WGS) entry which is preliminary data.</text>
</comment>
<keyword evidence="4" id="KW-0479">Metal-binding</keyword>
<comment type="cofactor">
    <cofactor evidence="1">
        <name>heme b</name>
        <dbReference type="ChEBI" id="CHEBI:60344"/>
    </cofactor>
</comment>
<evidence type="ECO:0000256" key="10">
    <source>
        <dbReference type="ARBA" id="ARBA00044501"/>
    </source>
</evidence>
<comment type="subcellular location">
    <subcellularLocation>
        <location evidence="2">Membrane</location>
        <topology evidence="2">Multi-pass membrane protein</topology>
    </subcellularLocation>
</comment>
<dbReference type="PANTHER" id="PTHR23289:SF2">
    <property type="entry name" value="CYTOCHROME C OXIDASE ASSEMBLY PROTEIN COX15 HOMOLOG"/>
    <property type="match status" value="1"/>
</dbReference>
<dbReference type="GO" id="GO:0120547">
    <property type="term" value="F:heme A synthase activity"/>
    <property type="evidence" value="ECO:0007669"/>
    <property type="project" value="UniProtKB-EC"/>
</dbReference>
<dbReference type="InterPro" id="IPR003780">
    <property type="entry name" value="COX15/CtaA_fam"/>
</dbReference>
<evidence type="ECO:0000256" key="9">
    <source>
        <dbReference type="ARBA" id="ARBA00023136"/>
    </source>
</evidence>
<evidence type="ECO:0000256" key="1">
    <source>
        <dbReference type="ARBA" id="ARBA00001970"/>
    </source>
</evidence>
<feature type="transmembrane region" description="Helical" evidence="12">
    <location>
        <begin position="327"/>
        <end position="346"/>
    </location>
</feature>
<evidence type="ECO:0000256" key="6">
    <source>
        <dbReference type="ARBA" id="ARBA00023002"/>
    </source>
</evidence>
<evidence type="ECO:0000256" key="3">
    <source>
        <dbReference type="ARBA" id="ARBA00022692"/>
    </source>
</evidence>
<keyword evidence="14" id="KW-1185">Reference proteome</keyword>
<sequence>MTEERSRRIIANWLFIGVGMLLVQVLLGGITRLTGSGLSITQWDPIMGAVPPTSEAAWQQAFDKYQQIAQYKFINNHFTLADFKFIFFWEWFHRLWARFMGLVFLFPFIFFLIKGWFKKWMIVPLVMLFVLGGLQGLLGWVMVKSGLNDENVYVNHFRLAIHFMAAMILIVYTLVFALSLRIPQNQRLYNKELKSFAGWITGLITIQLIYGCFMAGLKAASAAPTWPDINGAILPTGMFEKGFTGSVLHNPIAIHFIHRTIAYIIFILTIAWWFRALKHNTTATFIQARKWPMVLVILQVVLGIVTVVSSNNIVLGQFGTFEWLAELHQLTGMLLLLSFAAVLYILKPFSK</sequence>
<dbReference type="GO" id="GO:0016020">
    <property type="term" value="C:membrane"/>
    <property type="evidence" value="ECO:0007669"/>
    <property type="project" value="UniProtKB-SubCell"/>
</dbReference>
<dbReference type="AlphaFoldDB" id="A0A931E4F7"/>
<dbReference type="Proteomes" id="UP000628448">
    <property type="component" value="Unassembled WGS sequence"/>
</dbReference>
<keyword evidence="3 12" id="KW-0812">Transmembrane</keyword>
<dbReference type="HAMAP" id="MF_01665">
    <property type="entry name" value="HemeA_synth_type2"/>
    <property type="match status" value="1"/>
</dbReference>
<dbReference type="GO" id="GO:0046872">
    <property type="term" value="F:metal ion binding"/>
    <property type="evidence" value="ECO:0007669"/>
    <property type="project" value="UniProtKB-KW"/>
</dbReference>
<evidence type="ECO:0000256" key="12">
    <source>
        <dbReference type="SAM" id="Phobius"/>
    </source>
</evidence>
<keyword evidence="5 12" id="KW-1133">Transmembrane helix</keyword>
<dbReference type="RefSeq" id="WP_196989986.1">
    <property type="nucleotide sequence ID" value="NZ_JADWYR010000001.1"/>
</dbReference>
<keyword evidence="6" id="KW-0560">Oxidoreductase</keyword>
<proteinExistence type="inferred from homology"/>
<evidence type="ECO:0000256" key="2">
    <source>
        <dbReference type="ARBA" id="ARBA00004141"/>
    </source>
</evidence>
<dbReference type="PANTHER" id="PTHR23289">
    <property type="entry name" value="CYTOCHROME C OXIDASE ASSEMBLY PROTEIN COX15"/>
    <property type="match status" value="1"/>
</dbReference>
<feature type="transmembrane region" description="Helical" evidence="12">
    <location>
        <begin position="163"/>
        <end position="183"/>
    </location>
</feature>
<evidence type="ECO:0000313" key="14">
    <source>
        <dbReference type="Proteomes" id="UP000628448"/>
    </source>
</evidence>
<evidence type="ECO:0000256" key="7">
    <source>
        <dbReference type="ARBA" id="ARBA00023004"/>
    </source>
</evidence>
<evidence type="ECO:0000256" key="4">
    <source>
        <dbReference type="ARBA" id="ARBA00022723"/>
    </source>
</evidence>
<feature type="transmembrane region" description="Helical" evidence="12">
    <location>
        <begin position="195"/>
        <end position="217"/>
    </location>
</feature>
<reference evidence="13" key="1">
    <citation type="submission" date="2020-11" db="EMBL/GenBank/DDBJ databases">
        <title>Bacterial whole genome sequence for Panacibacter sp. DH6.</title>
        <authorList>
            <person name="Le V."/>
            <person name="Ko S."/>
            <person name="Ahn C.-Y."/>
            <person name="Oh H.-M."/>
        </authorList>
    </citation>
    <scope>NUCLEOTIDE SEQUENCE</scope>
    <source>
        <strain evidence="13">DH6</strain>
    </source>
</reference>
<feature type="transmembrane region" description="Helical" evidence="12">
    <location>
        <begin position="12"/>
        <end position="30"/>
    </location>
</feature>
<feature type="transmembrane region" description="Helical" evidence="12">
    <location>
        <begin position="294"/>
        <end position="315"/>
    </location>
</feature>
<feature type="transmembrane region" description="Helical" evidence="12">
    <location>
        <begin position="95"/>
        <end position="113"/>
    </location>
</feature>
<name>A0A931E4F7_9BACT</name>
<comment type="catalytic activity">
    <reaction evidence="11">
        <text>Fe(II)-heme o + 2 A + H2O = Fe(II)-heme a + 2 AH2</text>
        <dbReference type="Rhea" id="RHEA:63388"/>
        <dbReference type="ChEBI" id="CHEBI:13193"/>
        <dbReference type="ChEBI" id="CHEBI:15377"/>
        <dbReference type="ChEBI" id="CHEBI:17499"/>
        <dbReference type="ChEBI" id="CHEBI:60530"/>
        <dbReference type="ChEBI" id="CHEBI:61715"/>
        <dbReference type="EC" id="1.17.99.9"/>
    </reaction>
    <physiologicalReaction direction="left-to-right" evidence="11">
        <dbReference type="Rhea" id="RHEA:63389"/>
    </physiologicalReaction>
</comment>
<organism evidence="13 14">
    <name type="scientific">Panacibacter microcysteis</name>
    <dbReference type="NCBI Taxonomy" id="2793269"/>
    <lineage>
        <taxon>Bacteria</taxon>
        <taxon>Pseudomonadati</taxon>
        <taxon>Bacteroidota</taxon>
        <taxon>Chitinophagia</taxon>
        <taxon>Chitinophagales</taxon>
        <taxon>Chitinophagaceae</taxon>
        <taxon>Panacibacter</taxon>
    </lineage>
</organism>
<evidence type="ECO:0000256" key="5">
    <source>
        <dbReference type="ARBA" id="ARBA00022989"/>
    </source>
</evidence>
<comment type="pathway">
    <text evidence="10">Porphyrin-containing compound metabolism; heme A biosynthesis; heme A from heme O: step 1/1.</text>
</comment>
<evidence type="ECO:0000256" key="11">
    <source>
        <dbReference type="ARBA" id="ARBA00048044"/>
    </source>
</evidence>
<evidence type="ECO:0000313" key="13">
    <source>
        <dbReference type="EMBL" id="MBG9375962.1"/>
    </source>
</evidence>
<accession>A0A931E4F7</accession>
<keyword evidence="7" id="KW-0408">Iron</keyword>
<dbReference type="InterPro" id="IPR023754">
    <property type="entry name" value="HemeA_Synthase_type2"/>
</dbReference>
<keyword evidence="8" id="KW-0350">Heme biosynthesis</keyword>
<dbReference type="EMBL" id="JADWYR010000001">
    <property type="protein sequence ID" value="MBG9375962.1"/>
    <property type="molecule type" value="Genomic_DNA"/>
</dbReference>
<feature type="transmembrane region" description="Helical" evidence="12">
    <location>
        <begin position="252"/>
        <end position="274"/>
    </location>
</feature>
<evidence type="ECO:0000256" key="8">
    <source>
        <dbReference type="ARBA" id="ARBA00023133"/>
    </source>
</evidence>
<dbReference type="GO" id="GO:0006784">
    <property type="term" value="P:heme A biosynthetic process"/>
    <property type="evidence" value="ECO:0007669"/>
    <property type="project" value="InterPro"/>
</dbReference>
<keyword evidence="9 12" id="KW-0472">Membrane</keyword>